<keyword evidence="2" id="KW-0812">Transmembrane</keyword>
<feature type="transmembrane region" description="Helical" evidence="2">
    <location>
        <begin position="16"/>
        <end position="33"/>
    </location>
</feature>
<evidence type="ECO:0000259" key="3">
    <source>
        <dbReference type="PROSITE" id="PS50883"/>
    </source>
</evidence>
<dbReference type="Gene3D" id="3.20.20.450">
    <property type="entry name" value="EAL domain"/>
    <property type="match status" value="1"/>
</dbReference>
<evidence type="ECO:0000259" key="4">
    <source>
        <dbReference type="PROSITE" id="PS50887"/>
    </source>
</evidence>
<dbReference type="Proteomes" id="UP000286482">
    <property type="component" value="Unassembled WGS sequence"/>
</dbReference>
<gene>
    <name evidence="5" type="ORF">DBZ36_05945</name>
</gene>
<dbReference type="InterPro" id="IPR000160">
    <property type="entry name" value="GGDEF_dom"/>
</dbReference>
<feature type="transmembrane region" description="Helical" evidence="2">
    <location>
        <begin position="53"/>
        <end position="70"/>
    </location>
</feature>
<dbReference type="InterPro" id="IPR029787">
    <property type="entry name" value="Nucleotide_cyclase"/>
</dbReference>
<dbReference type="PROSITE" id="PS50887">
    <property type="entry name" value="GGDEF"/>
    <property type="match status" value="1"/>
</dbReference>
<feature type="region of interest" description="Disordered" evidence="1">
    <location>
        <begin position="531"/>
        <end position="554"/>
    </location>
</feature>
<keyword evidence="2" id="KW-1133">Transmembrane helix</keyword>
<comment type="caution">
    <text evidence="5">The sequence shown here is derived from an EMBL/GenBank/DDBJ whole genome shotgun (WGS) entry which is preliminary data.</text>
</comment>
<dbReference type="SMART" id="SM00267">
    <property type="entry name" value="GGDEF"/>
    <property type="match status" value="1"/>
</dbReference>
<reference evidence="5 6" key="1">
    <citation type="submission" date="2018-09" db="EMBL/GenBank/DDBJ databases">
        <authorList>
            <person name="Wang Z."/>
        </authorList>
    </citation>
    <scope>NUCLEOTIDE SEQUENCE [LARGE SCALE GENOMIC DNA]</scope>
    <source>
        <strain evidence="5 6">ALS 81</strain>
    </source>
</reference>
<organism evidence="5 6">
    <name type="scientific">Alginatibacterium sediminis</name>
    <dbReference type="NCBI Taxonomy" id="2164068"/>
    <lineage>
        <taxon>Bacteria</taxon>
        <taxon>Pseudomonadati</taxon>
        <taxon>Pseudomonadota</taxon>
        <taxon>Gammaproteobacteria</taxon>
        <taxon>Alteromonadales</taxon>
        <taxon>Alteromonadaceae</taxon>
        <taxon>Alginatibacterium</taxon>
    </lineage>
</organism>
<feature type="domain" description="GGDEF" evidence="4">
    <location>
        <begin position="124"/>
        <end position="260"/>
    </location>
</feature>
<protein>
    <submittedName>
        <fullName evidence="5">Bifunctional diguanylate cyclase/phosphodiesterase</fullName>
    </submittedName>
</protein>
<dbReference type="NCBIfam" id="TIGR00254">
    <property type="entry name" value="GGDEF"/>
    <property type="match status" value="1"/>
</dbReference>
<dbReference type="SUPFAM" id="SSF55073">
    <property type="entry name" value="Nucleotide cyclase"/>
    <property type="match status" value="1"/>
</dbReference>
<dbReference type="SUPFAM" id="SSF141868">
    <property type="entry name" value="EAL domain-like"/>
    <property type="match status" value="1"/>
</dbReference>
<dbReference type="Pfam" id="PF00990">
    <property type="entry name" value="GGDEF"/>
    <property type="match status" value="1"/>
</dbReference>
<dbReference type="AlphaFoldDB" id="A0A420EH00"/>
<dbReference type="InterPro" id="IPR052155">
    <property type="entry name" value="Biofilm_reg_signaling"/>
</dbReference>
<proteinExistence type="predicted"/>
<dbReference type="PROSITE" id="PS50883">
    <property type="entry name" value="EAL"/>
    <property type="match status" value="1"/>
</dbReference>
<dbReference type="SMART" id="SM00052">
    <property type="entry name" value="EAL"/>
    <property type="match status" value="1"/>
</dbReference>
<name>A0A420EH00_9ALTE</name>
<keyword evidence="6" id="KW-1185">Reference proteome</keyword>
<dbReference type="PANTHER" id="PTHR44757">
    <property type="entry name" value="DIGUANYLATE CYCLASE DGCP"/>
    <property type="match status" value="1"/>
</dbReference>
<dbReference type="CDD" id="cd01949">
    <property type="entry name" value="GGDEF"/>
    <property type="match status" value="1"/>
</dbReference>
<evidence type="ECO:0000256" key="2">
    <source>
        <dbReference type="SAM" id="Phobius"/>
    </source>
</evidence>
<evidence type="ECO:0000313" key="6">
    <source>
        <dbReference type="Proteomes" id="UP000286482"/>
    </source>
</evidence>
<dbReference type="Gene3D" id="3.30.70.270">
    <property type="match status" value="1"/>
</dbReference>
<dbReference type="InterPro" id="IPR001633">
    <property type="entry name" value="EAL_dom"/>
</dbReference>
<sequence length="554" mass="62483">MISLLKRSNSLEIRECLFAIIGIVLLGLSFSYFEAFEYLYNFSRSHENWELDEIIIILLMSPIFLVWLVIKRWTQSVREMNLRLKREHQLAQQSTHDALTGLPNRVLLEDRLNIAQSSTSRVDSQISLMVIDLDDFKLINDELGTSIGNRILCVLADRFRAVIKTQDTIARLSGDEFAAVLWDSSLEDSSLSIAQRLLDCCSEPILMDGFHINVTASIGITFYPLDPKNALAADQLIRQADQALYQAKITGKNCYSIYDTENARQLSELHSYRKRIELAVDRHELHLHYQPQINMTTGLLVGAEALVRWQHPERGLLGPNQFLHVVEDHSLSIKLGEWVIENALSQIHHWSKAGHQIKVSVNISALHIQQGNFVERLQSFLNQFPDVAANKLQLEITETGSLEDLNGVAATIGECLTLGVGFALDDFGTGYSSLTYLQSLPSQLIKIDRSFVRDMLDDPNDLRMVKGIISLARTFDLPVIAEGVESYAQQEKLLELGCELAQGFIYSKALSANDFESWLSTWNHTPRVQRLGKKKDNKGGASFTPLLSSPERLC</sequence>
<feature type="domain" description="EAL" evidence="3">
    <location>
        <begin position="269"/>
        <end position="523"/>
    </location>
</feature>
<dbReference type="PANTHER" id="PTHR44757:SF2">
    <property type="entry name" value="BIOFILM ARCHITECTURE MAINTENANCE PROTEIN MBAA"/>
    <property type="match status" value="1"/>
</dbReference>
<evidence type="ECO:0000313" key="5">
    <source>
        <dbReference type="EMBL" id="RKF19992.1"/>
    </source>
</evidence>
<keyword evidence="2" id="KW-0472">Membrane</keyword>
<dbReference type="Pfam" id="PF00563">
    <property type="entry name" value="EAL"/>
    <property type="match status" value="1"/>
</dbReference>
<evidence type="ECO:0000256" key="1">
    <source>
        <dbReference type="SAM" id="MobiDB-lite"/>
    </source>
</evidence>
<dbReference type="EMBL" id="RAQO01000004">
    <property type="protein sequence ID" value="RKF19992.1"/>
    <property type="molecule type" value="Genomic_DNA"/>
</dbReference>
<dbReference type="RefSeq" id="WP_120353996.1">
    <property type="nucleotide sequence ID" value="NZ_RAQO01000004.1"/>
</dbReference>
<dbReference type="InterPro" id="IPR043128">
    <property type="entry name" value="Rev_trsase/Diguanyl_cyclase"/>
</dbReference>
<dbReference type="InterPro" id="IPR035919">
    <property type="entry name" value="EAL_sf"/>
</dbReference>
<dbReference type="CDD" id="cd01948">
    <property type="entry name" value="EAL"/>
    <property type="match status" value="1"/>
</dbReference>
<accession>A0A420EH00</accession>
<dbReference type="OrthoDB" id="9176779at2"/>